<evidence type="ECO:0000313" key="2">
    <source>
        <dbReference type="Proteomes" id="UP000886998"/>
    </source>
</evidence>
<gene>
    <name evidence="1" type="ORF">TNIN_358501</name>
</gene>
<dbReference type="EMBL" id="BMAV01010626">
    <property type="protein sequence ID" value="GFY55895.1"/>
    <property type="molecule type" value="Genomic_DNA"/>
</dbReference>
<name>A0A8X6XLJ4_9ARAC</name>
<protein>
    <submittedName>
        <fullName evidence="1">Uncharacterized protein</fullName>
    </submittedName>
</protein>
<keyword evidence="2" id="KW-1185">Reference proteome</keyword>
<accession>A0A8X6XLJ4</accession>
<sequence length="139" mass="15815">MVDVLFDDIDEDWDTYLSIEPAWNKPSFFFSSDVIPKRRETKKKKNTSAGGPALAVRNWVRKNKCTEGRCVKIIQAHLKENRVVITRELGDRSNFGDGHTFTDGQVDHHVSQVLVDMGRFQRSIKRETCAIAKSSYGVA</sequence>
<evidence type="ECO:0000313" key="1">
    <source>
        <dbReference type="EMBL" id="GFY55895.1"/>
    </source>
</evidence>
<organism evidence="1 2">
    <name type="scientific">Trichonephila inaurata madagascariensis</name>
    <dbReference type="NCBI Taxonomy" id="2747483"/>
    <lineage>
        <taxon>Eukaryota</taxon>
        <taxon>Metazoa</taxon>
        <taxon>Ecdysozoa</taxon>
        <taxon>Arthropoda</taxon>
        <taxon>Chelicerata</taxon>
        <taxon>Arachnida</taxon>
        <taxon>Araneae</taxon>
        <taxon>Araneomorphae</taxon>
        <taxon>Entelegynae</taxon>
        <taxon>Araneoidea</taxon>
        <taxon>Nephilidae</taxon>
        <taxon>Trichonephila</taxon>
        <taxon>Trichonephila inaurata</taxon>
    </lineage>
</organism>
<reference evidence="1" key="1">
    <citation type="submission" date="2020-08" db="EMBL/GenBank/DDBJ databases">
        <title>Multicomponent nature underlies the extraordinary mechanical properties of spider dragline silk.</title>
        <authorList>
            <person name="Kono N."/>
            <person name="Nakamura H."/>
            <person name="Mori M."/>
            <person name="Yoshida Y."/>
            <person name="Ohtoshi R."/>
            <person name="Malay A.D."/>
            <person name="Moran D.A.P."/>
            <person name="Tomita M."/>
            <person name="Numata K."/>
            <person name="Arakawa K."/>
        </authorList>
    </citation>
    <scope>NUCLEOTIDE SEQUENCE</scope>
</reference>
<dbReference type="AlphaFoldDB" id="A0A8X6XLJ4"/>
<dbReference type="Proteomes" id="UP000886998">
    <property type="component" value="Unassembled WGS sequence"/>
</dbReference>
<comment type="caution">
    <text evidence="1">The sequence shown here is derived from an EMBL/GenBank/DDBJ whole genome shotgun (WGS) entry which is preliminary data.</text>
</comment>
<proteinExistence type="predicted"/>